<organism evidence="5 6">
    <name type="scientific">Iamia majanohamensis</name>
    <dbReference type="NCBI Taxonomy" id="467976"/>
    <lineage>
        <taxon>Bacteria</taxon>
        <taxon>Bacillati</taxon>
        <taxon>Actinomycetota</taxon>
        <taxon>Acidimicrobiia</taxon>
        <taxon>Acidimicrobiales</taxon>
        <taxon>Iamiaceae</taxon>
        <taxon>Iamia</taxon>
    </lineage>
</organism>
<keyword evidence="2" id="KW-1015">Disulfide bond</keyword>
<feature type="chain" id="PRO_5041930752" evidence="4">
    <location>
        <begin position="20"/>
        <end position="405"/>
    </location>
</feature>
<gene>
    <name evidence="5" type="ORF">PO878_07585</name>
</gene>
<feature type="disulfide bond" evidence="2">
    <location>
        <begin position="306"/>
        <end position="356"/>
    </location>
</feature>
<dbReference type="KEGG" id="ima:PO878_07585"/>
<sequence>MRPARPVIALLVSGLLAVAACSSGDGGRAAPASTGSSVPAGGGDGPSLVVVGDSVAAGEGIAYGYRYAPDERDPDRSGWEGGTSDPEWQGAYQDCHQDDHAYGEVVADALDADLAKLACTGATYLNGITTPQTYGSTTYRPAQLGDWATRTDLDADYDAADPDVVVLTFGADDVDFTAIVEYCVSGYSTDESLAVEALSAAEDVAGAIRDALERRAPTLADELAGGDTRRRDDASSSYCTAANPGRPIEELFLDRIASGEIADHYRDVVTAIQERGRDPEHGDGKVPEIVFTTYHRPLPAGLDGDCWDVWPLSGAEQSYLDSLQGVLQTTLEDAVGDLDGVTIADISRAVDGHRWCSEDPWVYGLSVYWTARALESQAPFHPTPEGQRAIAAVVEDAVRSATGGG</sequence>
<keyword evidence="4" id="KW-0732">Signal</keyword>
<dbReference type="InterPro" id="IPR037460">
    <property type="entry name" value="SEST-like"/>
</dbReference>
<accession>A0AAF0BXD2</accession>
<reference evidence="5" key="1">
    <citation type="submission" date="2023-01" db="EMBL/GenBank/DDBJ databases">
        <title>The diversity of Class Acidimicrobiia in South China Sea sediment environments and the proposal of Iamia marina sp. nov., a novel species of the genus Iamia.</title>
        <authorList>
            <person name="He Y."/>
            <person name="Tian X."/>
        </authorList>
    </citation>
    <scope>NUCLEOTIDE SEQUENCE</scope>
    <source>
        <strain evidence="5">DSM 19957</strain>
    </source>
</reference>
<evidence type="ECO:0000256" key="1">
    <source>
        <dbReference type="PIRSR" id="PIRSR637460-1"/>
    </source>
</evidence>
<evidence type="ECO:0000256" key="2">
    <source>
        <dbReference type="PIRSR" id="PIRSR637460-2"/>
    </source>
</evidence>
<dbReference type="EMBL" id="CP116942">
    <property type="protein sequence ID" value="WCO68589.1"/>
    <property type="molecule type" value="Genomic_DNA"/>
</dbReference>
<dbReference type="PANTHER" id="PTHR37981:SF1">
    <property type="entry name" value="SGNH HYDROLASE-TYPE ESTERASE DOMAIN-CONTAINING PROTEIN"/>
    <property type="match status" value="1"/>
</dbReference>
<name>A0AAF0BXD2_9ACTN</name>
<evidence type="ECO:0000313" key="6">
    <source>
        <dbReference type="Proteomes" id="UP001216390"/>
    </source>
</evidence>
<dbReference type="PROSITE" id="PS51257">
    <property type="entry name" value="PROKAR_LIPOPROTEIN"/>
    <property type="match status" value="1"/>
</dbReference>
<dbReference type="PANTHER" id="PTHR37981">
    <property type="entry name" value="LIPASE 2"/>
    <property type="match status" value="1"/>
</dbReference>
<dbReference type="Gene3D" id="3.40.50.1110">
    <property type="entry name" value="SGNH hydrolase"/>
    <property type="match status" value="1"/>
</dbReference>
<evidence type="ECO:0000256" key="4">
    <source>
        <dbReference type="SAM" id="SignalP"/>
    </source>
</evidence>
<feature type="region of interest" description="Disordered" evidence="3">
    <location>
        <begin position="67"/>
        <end position="89"/>
    </location>
</feature>
<feature type="active site" evidence="1">
    <location>
        <position position="381"/>
    </location>
</feature>
<proteinExistence type="predicted"/>
<dbReference type="InterPro" id="IPR036514">
    <property type="entry name" value="SGNH_hydro_sf"/>
</dbReference>
<dbReference type="GO" id="GO:0006629">
    <property type="term" value="P:lipid metabolic process"/>
    <property type="evidence" value="ECO:0007669"/>
    <property type="project" value="TreeGrafter"/>
</dbReference>
<dbReference type="AlphaFoldDB" id="A0AAF0BXD2"/>
<feature type="active site" description="Nucleophile" evidence="1">
    <location>
        <position position="54"/>
    </location>
</feature>
<evidence type="ECO:0000256" key="3">
    <source>
        <dbReference type="SAM" id="MobiDB-lite"/>
    </source>
</evidence>
<evidence type="ECO:0000313" key="5">
    <source>
        <dbReference type="EMBL" id="WCO68589.1"/>
    </source>
</evidence>
<dbReference type="SUPFAM" id="SSF52266">
    <property type="entry name" value="SGNH hydrolase"/>
    <property type="match status" value="2"/>
</dbReference>
<dbReference type="RefSeq" id="WP_272738105.1">
    <property type="nucleotide sequence ID" value="NZ_CP116942.1"/>
</dbReference>
<protein>
    <submittedName>
        <fullName evidence="5">GDSL-type esterase/lipase family protein</fullName>
    </submittedName>
</protein>
<feature type="disulfide bond" evidence="2">
    <location>
        <begin position="183"/>
        <end position="239"/>
    </location>
</feature>
<feature type="compositionally biased region" description="Basic and acidic residues" evidence="3">
    <location>
        <begin position="68"/>
        <end position="78"/>
    </location>
</feature>
<dbReference type="GO" id="GO:0016788">
    <property type="term" value="F:hydrolase activity, acting on ester bonds"/>
    <property type="evidence" value="ECO:0007669"/>
    <property type="project" value="InterPro"/>
</dbReference>
<feature type="signal peptide" evidence="4">
    <location>
        <begin position="1"/>
        <end position="19"/>
    </location>
</feature>
<feature type="disulfide bond" evidence="2">
    <location>
        <begin position="95"/>
        <end position="119"/>
    </location>
</feature>
<dbReference type="Proteomes" id="UP001216390">
    <property type="component" value="Chromosome"/>
</dbReference>
<keyword evidence="6" id="KW-1185">Reference proteome</keyword>